<evidence type="ECO:0000313" key="13">
    <source>
        <dbReference type="Proteomes" id="UP001296969"/>
    </source>
</evidence>
<proteinExistence type="inferred from homology"/>
<protein>
    <recommendedName>
        <fullName evidence="7">Beta-D-glucoside glucohydrolase</fullName>
    </recommendedName>
    <alternativeName>
        <fullName evidence="5">Cellobiase</fullName>
    </alternativeName>
    <alternativeName>
        <fullName evidence="6">Gentiobiase</fullName>
    </alternativeName>
</protein>
<dbReference type="InterPro" id="IPR001764">
    <property type="entry name" value="Glyco_hydro_3_N"/>
</dbReference>
<feature type="domain" description="Fibronectin type III-like" evidence="9">
    <location>
        <begin position="621"/>
        <end position="691"/>
    </location>
</feature>
<dbReference type="Pfam" id="PF01915">
    <property type="entry name" value="Glyco_hydro_3_C"/>
    <property type="match status" value="1"/>
</dbReference>
<evidence type="ECO:0000313" key="11">
    <source>
        <dbReference type="EMBL" id="MBK5176202.1"/>
    </source>
</evidence>
<evidence type="ECO:0000256" key="2">
    <source>
        <dbReference type="ARBA" id="ARBA00022801"/>
    </source>
</evidence>
<sequence length="789" mass="87923">MQKDFNYIIKQMSVEEKVDLLSGKGLWHTASFPEFDIGDYVMTDGTYGVRYSTSQIEQGENWNIKDFISVVNQSADEVTDEITNGGQKGGSEALFSKSKPATCFPNGASVACSWDLTLIYQMGQALAKECQTMGVSLLLGPGINIRRTPLAGRGYEYYSEDPIVSGEMAGALINGLQDEGVGASLKHFACNNSEYRRTEMDSIVDERALREIYLSGFKRAIDRSNPWTVMSSYNRLNGVQTSHNPWLLTDILRNEWGYDGLVMSDWYGIKDRPASLLAGNDLAMPECKRDKSELLRAIHNNLIPDAVLNTACERMLRLLDKFKQHKHSDVKADFKAHHQLAQKIAAESLVLLKNEREILPIQSGKIKRVAILGKPAQEPVIQGSGCATTVPYLLDRPLDEIFDLAGEQFDIHYAVATPDDVEVDENEMKKAIEIAEQADIAILFVSTAVGEDGENGDRKDLAILPTHEALINRVAQVQKDLVVVVANSDSVIMPWLNNATAVLETFFAGQGMGRAVADVLFGKVNPSGKLTVTVPNTLEETPAFLGYPGENLQHHYREGIYVGYRYYDKRQIKPLFPFGFGLSYTQFDYSHLQLSSSALTIGQQLTVNINITNSGQYAGKEVVQLYIMPPECQLSREIQALKAFTKVELQPKETKTVALTFEWHDLAYYDPAYAEWVVEPGNYQLCIGKSSRDIELVASLKVDAPVCYPHIKIDSSLVQLIQNPPVFERVAQLIAEKSHLSMEYAKAKLVDIAPEMFCGLFITLTEMLELDISREELTQALQIQPIVKS</sequence>
<dbReference type="AlphaFoldDB" id="A0A9D7AHV5"/>
<dbReference type="InterPro" id="IPR013783">
    <property type="entry name" value="Ig-like_fold"/>
</dbReference>
<evidence type="ECO:0000256" key="1">
    <source>
        <dbReference type="ARBA" id="ARBA00005336"/>
    </source>
</evidence>
<evidence type="ECO:0000256" key="5">
    <source>
        <dbReference type="ARBA" id="ARBA00031448"/>
    </source>
</evidence>
<evidence type="ECO:0000256" key="6">
    <source>
        <dbReference type="ARBA" id="ARBA00032194"/>
    </source>
</evidence>
<dbReference type="FunFam" id="2.60.40.10:FF:000495">
    <property type="entry name" value="Periplasmic beta-glucosidase"/>
    <property type="match status" value="1"/>
</dbReference>
<dbReference type="EMBL" id="JADRCP010000001">
    <property type="protein sequence ID" value="MBK5176202.1"/>
    <property type="molecule type" value="Genomic_DNA"/>
</dbReference>
<keyword evidence="4 8" id="KW-0326">Glycosidase</keyword>
<comment type="caution">
    <text evidence="11">The sequence shown here is derived from an EMBL/GenBank/DDBJ whole genome shotgun (WGS) entry which is preliminary data.</text>
</comment>
<dbReference type="InterPro" id="IPR017853">
    <property type="entry name" value="GH"/>
</dbReference>
<organism evidence="11 12">
    <name type="scientific">Limnobaculum xujianqingii</name>
    <dbReference type="NCBI Taxonomy" id="2738837"/>
    <lineage>
        <taxon>Bacteria</taxon>
        <taxon>Pseudomonadati</taxon>
        <taxon>Pseudomonadota</taxon>
        <taxon>Gammaproteobacteria</taxon>
        <taxon>Enterobacterales</taxon>
        <taxon>Budviciaceae</taxon>
        <taxon>Limnobaculum</taxon>
    </lineage>
</organism>
<dbReference type="InterPro" id="IPR036962">
    <property type="entry name" value="Glyco_hydro_3_N_sf"/>
</dbReference>
<dbReference type="SMART" id="SM01217">
    <property type="entry name" value="Fn3_like"/>
    <property type="match status" value="1"/>
</dbReference>
<evidence type="ECO:0000256" key="7">
    <source>
        <dbReference type="ARBA" id="ARBA00032594"/>
    </source>
</evidence>
<dbReference type="PROSITE" id="PS00775">
    <property type="entry name" value="GLYCOSYL_HYDROL_F3"/>
    <property type="match status" value="1"/>
</dbReference>
<dbReference type="Gene3D" id="3.40.50.1700">
    <property type="entry name" value="Glycoside hydrolase family 3 C-terminal domain"/>
    <property type="match status" value="1"/>
</dbReference>
<dbReference type="Gene3D" id="3.20.20.300">
    <property type="entry name" value="Glycoside hydrolase, family 3, N-terminal domain"/>
    <property type="match status" value="1"/>
</dbReference>
<evidence type="ECO:0000259" key="9">
    <source>
        <dbReference type="SMART" id="SM01217"/>
    </source>
</evidence>
<accession>A0A9D7AHV5</accession>
<dbReference type="InterPro" id="IPR019800">
    <property type="entry name" value="Glyco_hydro_3_AS"/>
</dbReference>
<dbReference type="Gene3D" id="2.60.40.10">
    <property type="entry name" value="Immunoglobulins"/>
    <property type="match status" value="1"/>
</dbReference>
<dbReference type="PRINTS" id="PR00133">
    <property type="entry name" value="GLHYDRLASE3"/>
</dbReference>
<comment type="similarity">
    <text evidence="1 8">Belongs to the glycosyl hydrolase 3 family.</text>
</comment>
<evidence type="ECO:0000256" key="8">
    <source>
        <dbReference type="RuleBase" id="RU361161"/>
    </source>
</evidence>
<dbReference type="GO" id="GO:0005975">
    <property type="term" value="P:carbohydrate metabolic process"/>
    <property type="evidence" value="ECO:0007669"/>
    <property type="project" value="InterPro"/>
</dbReference>
<evidence type="ECO:0000256" key="4">
    <source>
        <dbReference type="ARBA" id="ARBA00023295"/>
    </source>
</evidence>
<dbReference type="InterPro" id="IPR026891">
    <property type="entry name" value="Fn3-like"/>
</dbReference>
<dbReference type="Proteomes" id="UP001296969">
    <property type="component" value="Unassembled WGS sequence"/>
</dbReference>
<evidence type="ECO:0000256" key="3">
    <source>
        <dbReference type="ARBA" id="ARBA00023277"/>
    </source>
</evidence>
<keyword evidence="13" id="KW-1185">Reference proteome</keyword>
<dbReference type="Proteomes" id="UP000807542">
    <property type="component" value="Unassembled WGS sequence"/>
</dbReference>
<dbReference type="SUPFAM" id="SSF52279">
    <property type="entry name" value="Beta-D-glucan exohydrolase, C-terminal domain"/>
    <property type="match status" value="1"/>
</dbReference>
<dbReference type="PANTHER" id="PTHR42715:SF10">
    <property type="entry name" value="BETA-GLUCOSIDASE"/>
    <property type="match status" value="1"/>
</dbReference>
<reference evidence="11 13" key="1">
    <citation type="submission" date="2020-11" db="EMBL/GenBank/DDBJ databases">
        <title>Insectihabitans protaetiae gen. nov. sp. nov. and Insectihabitans allomyrinae sp. nov., isolated from larvae of Protaetia brevitarsis seulensis and Allomyrina dichotoma, respectively.</title>
        <authorList>
            <person name="Lee S.D."/>
            <person name="Byeon Y.-S."/>
            <person name="Kim S.-M."/>
            <person name="Yang H.L."/>
            <person name="Kim I.S."/>
        </authorList>
    </citation>
    <scope>NUCLEOTIDE SEQUENCE</scope>
    <source>
        <strain evidence="11">CWB-B4</strain>
        <strain evidence="10 13">CWB-B43</strain>
    </source>
</reference>
<dbReference type="InterPro" id="IPR050288">
    <property type="entry name" value="Cellulose_deg_GH3"/>
</dbReference>
<keyword evidence="3" id="KW-0119">Carbohydrate metabolism</keyword>
<keyword evidence="2 8" id="KW-0378">Hydrolase</keyword>
<dbReference type="EMBL" id="JADRCQ010000001">
    <property type="protein sequence ID" value="MBK5072893.1"/>
    <property type="molecule type" value="Genomic_DNA"/>
</dbReference>
<dbReference type="PANTHER" id="PTHR42715">
    <property type="entry name" value="BETA-GLUCOSIDASE"/>
    <property type="match status" value="1"/>
</dbReference>
<name>A0A9D7AHV5_9GAMM</name>
<dbReference type="RefSeq" id="WP_228397869.1">
    <property type="nucleotide sequence ID" value="NZ_JADRCP010000001.1"/>
</dbReference>
<evidence type="ECO:0000313" key="12">
    <source>
        <dbReference type="Proteomes" id="UP000807542"/>
    </source>
</evidence>
<dbReference type="InterPro" id="IPR002772">
    <property type="entry name" value="Glyco_hydro_3_C"/>
</dbReference>
<dbReference type="Pfam" id="PF00933">
    <property type="entry name" value="Glyco_hydro_3"/>
    <property type="match status" value="1"/>
</dbReference>
<dbReference type="SUPFAM" id="SSF51445">
    <property type="entry name" value="(Trans)glycosidases"/>
    <property type="match status" value="1"/>
</dbReference>
<dbReference type="GO" id="GO:0008422">
    <property type="term" value="F:beta-glucosidase activity"/>
    <property type="evidence" value="ECO:0007669"/>
    <property type="project" value="UniProtKB-ARBA"/>
</dbReference>
<dbReference type="Pfam" id="PF14310">
    <property type="entry name" value="Fn3-like"/>
    <property type="match status" value="1"/>
</dbReference>
<evidence type="ECO:0000313" key="10">
    <source>
        <dbReference type="EMBL" id="MBK5072893.1"/>
    </source>
</evidence>
<gene>
    <name evidence="11" type="ORF">I2492_07675</name>
    <name evidence="10" type="ORF">I2493_07675</name>
</gene>
<dbReference type="InterPro" id="IPR036881">
    <property type="entry name" value="Glyco_hydro_3_C_sf"/>
</dbReference>